<evidence type="ECO:0000256" key="13">
    <source>
        <dbReference type="SAM" id="MobiDB-lite"/>
    </source>
</evidence>
<dbReference type="GO" id="GO:0008270">
    <property type="term" value="F:zinc ion binding"/>
    <property type="evidence" value="ECO:0007669"/>
    <property type="project" value="UniProtKB-KW"/>
</dbReference>
<feature type="domain" description="C2H2-type" evidence="14">
    <location>
        <begin position="500"/>
        <end position="527"/>
    </location>
</feature>
<feature type="domain" description="C2H2-type" evidence="14">
    <location>
        <begin position="699"/>
        <end position="726"/>
    </location>
</feature>
<feature type="domain" description="C2H2-type" evidence="14">
    <location>
        <begin position="413"/>
        <end position="440"/>
    </location>
</feature>
<feature type="region of interest" description="Disordered" evidence="13">
    <location>
        <begin position="466"/>
        <end position="491"/>
    </location>
</feature>
<dbReference type="PROSITE" id="PS00028">
    <property type="entry name" value="ZINC_FINGER_C2H2_1"/>
    <property type="match status" value="16"/>
</dbReference>
<keyword evidence="9" id="KW-0238">DNA-binding</keyword>
<evidence type="ECO:0000256" key="8">
    <source>
        <dbReference type="ARBA" id="ARBA00023015"/>
    </source>
</evidence>
<feature type="region of interest" description="Disordered" evidence="13">
    <location>
        <begin position="610"/>
        <end position="635"/>
    </location>
</feature>
<feature type="compositionally biased region" description="Basic and acidic residues" evidence="13">
    <location>
        <begin position="323"/>
        <end position="333"/>
    </location>
</feature>
<sequence>MTHPGEKQPDAAKKHPCSDCGKECFSAYELKMHMRRHTGERPHQCSYCEMSFGCKGTLSRHVRRHTGAPTPKPYQCSQCGKRYESPSRLRQHQTMHTGEKPYECSDCGRGFASTEGLRKHQCSHASNHSQCTLGIPDTASSGSQTMNIKIKDEEQELAINVKEEEEEIGVFVNTDREKPYQCTTCKNAFVHPSSLVRHKQSHTSVAQYSCSECGKEFSQSWTFKIHMQQHTGEKLHHCCQCDKSFSALSLLRRHQLVHTRVKPYPCSLCRNRFSSSANRSSQRHHVHAKNVAASYLNQSRGQGSQQQVSILVLDVKEKEEDPAFAERPDHCSESEGSPSTSGLPEQHQGNHTAKKIHFCSVCGKNCHKLSKLQIHMRTHTGEKPYSCSVCGKQFSEKGNLKKHQTLHTGEKLFSCSVCGESFSSSSNLTKHQRTHTGESQVSVAVEVCGLSPALVIKVKEEEEDPAFAERHDHCSEREGSPSTSGLPEQHQGNHTAKKIHFCSVCGKNCHKLSKLQIHMRTHTGEKPYSCSVCGKQFSDKGNLKKHQTVHTGEKLYSCFVCGESFSSSSILTKHQRTHTGESQVSVAVEVCGLSPALVIKVKEEEEDPAFAERHDHCSDSEGSPSTSGLPEQNQGNHTAKKIHFCSVCGKNCQKLSKLQIHMRTHTGEKPYSCSVCGKQFSDKGNLKKHQTVHTGEKLYSCSVCGESFSSSSNLTKHQRTHTGESQVSVAVEVCGLSPALVIKVKEEEEDPAFGKLKGLNCKNVFLIIFYITLLFKGKEYIVTVPHFRIVYPCHLIPQQRDMTIALTVK</sequence>
<dbReference type="PROSITE" id="PS50157">
    <property type="entry name" value="ZINC_FINGER_C2H2_2"/>
    <property type="match status" value="16"/>
</dbReference>
<dbReference type="Gene3D" id="3.30.160.60">
    <property type="entry name" value="Classic Zinc Finger"/>
    <property type="match status" value="16"/>
</dbReference>
<name>A0A673W0Q6_SALTR</name>
<dbReference type="FunFam" id="3.30.160.60:FF:001370">
    <property type="entry name" value="Zinc finger protein"/>
    <property type="match status" value="2"/>
</dbReference>
<dbReference type="SUPFAM" id="SSF57667">
    <property type="entry name" value="beta-beta-alpha zinc fingers"/>
    <property type="match status" value="10"/>
</dbReference>
<dbReference type="FunFam" id="3.30.160.60:FF:002343">
    <property type="entry name" value="Zinc finger protein 33A"/>
    <property type="match status" value="4"/>
</dbReference>
<feature type="domain" description="C2H2-type" evidence="14">
    <location>
        <begin position="385"/>
        <end position="412"/>
    </location>
</feature>
<feature type="domain" description="C2H2-type" evidence="14">
    <location>
        <begin position="180"/>
        <end position="207"/>
    </location>
</feature>
<evidence type="ECO:0000313" key="15">
    <source>
        <dbReference type="Ensembl" id="ENSSTUP00000005869.1"/>
    </source>
</evidence>
<feature type="domain" description="C2H2-type" evidence="14">
    <location>
        <begin position="102"/>
        <end position="129"/>
    </location>
</feature>
<comment type="function">
    <text evidence="1">May be involved in transcriptional regulation.</text>
</comment>
<dbReference type="InterPro" id="IPR050752">
    <property type="entry name" value="C2H2-ZF_domain"/>
</dbReference>
<dbReference type="FunFam" id="3.30.160.60:FF:000358">
    <property type="entry name" value="zinc finger protein 24"/>
    <property type="match status" value="2"/>
</dbReference>
<feature type="domain" description="C2H2-type" evidence="14">
    <location>
        <begin position="43"/>
        <end position="70"/>
    </location>
</feature>
<dbReference type="GO" id="GO:0005634">
    <property type="term" value="C:nucleus"/>
    <property type="evidence" value="ECO:0007669"/>
    <property type="project" value="UniProtKB-SubCell"/>
</dbReference>
<evidence type="ECO:0000256" key="2">
    <source>
        <dbReference type="ARBA" id="ARBA00004123"/>
    </source>
</evidence>
<dbReference type="FunFam" id="3.30.160.60:FF:000966">
    <property type="entry name" value="ZFP90 zinc finger protein"/>
    <property type="match status" value="1"/>
</dbReference>
<dbReference type="InterPro" id="IPR013087">
    <property type="entry name" value="Znf_C2H2_type"/>
</dbReference>
<comment type="subcellular location">
    <subcellularLocation>
        <location evidence="2">Nucleus</location>
    </subcellularLocation>
</comment>
<evidence type="ECO:0000256" key="11">
    <source>
        <dbReference type="ARBA" id="ARBA00023242"/>
    </source>
</evidence>
<feature type="domain" description="C2H2-type" evidence="14">
    <location>
        <begin position="671"/>
        <end position="698"/>
    </location>
</feature>
<feature type="compositionally biased region" description="Polar residues" evidence="13">
    <location>
        <begin position="620"/>
        <end position="635"/>
    </location>
</feature>
<evidence type="ECO:0000256" key="3">
    <source>
        <dbReference type="ARBA" id="ARBA00006991"/>
    </source>
</evidence>
<evidence type="ECO:0000256" key="4">
    <source>
        <dbReference type="ARBA" id="ARBA00022723"/>
    </source>
</evidence>
<keyword evidence="11" id="KW-0539">Nucleus</keyword>
<dbReference type="GO" id="GO:0000978">
    <property type="term" value="F:RNA polymerase II cis-regulatory region sequence-specific DNA binding"/>
    <property type="evidence" value="ECO:0007669"/>
    <property type="project" value="TreeGrafter"/>
</dbReference>
<dbReference type="FunFam" id="3.30.160.60:FF:000005">
    <property type="entry name" value="Zinc finger protein 14 homolog"/>
    <property type="match status" value="2"/>
</dbReference>
<feature type="compositionally biased region" description="Polar residues" evidence="13">
    <location>
        <begin position="334"/>
        <end position="349"/>
    </location>
</feature>
<dbReference type="Ensembl" id="ENSSTUT00000006237.1">
    <property type="protein sequence ID" value="ENSSTUP00000005869.1"/>
    <property type="gene ID" value="ENSSTUG00000002888.1"/>
</dbReference>
<reference evidence="15" key="1">
    <citation type="submission" date="2025-08" db="UniProtKB">
        <authorList>
            <consortium name="Ensembl"/>
        </authorList>
    </citation>
    <scope>IDENTIFICATION</scope>
</reference>
<dbReference type="SMART" id="SM00355">
    <property type="entry name" value="ZnF_C2H2"/>
    <property type="match status" value="16"/>
</dbReference>
<evidence type="ECO:0000256" key="12">
    <source>
        <dbReference type="PROSITE-ProRule" id="PRU00042"/>
    </source>
</evidence>
<dbReference type="InterPro" id="IPR036236">
    <property type="entry name" value="Znf_C2H2_sf"/>
</dbReference>
<dbReference type="GO" id="GO:0000981">
    <property type="term" value="F:DNA-binding transcription factor activity, RNA polymerase II-specific"/>
    <property type="evidence" value="ECO:0007669"/>
    <property type="project" value="TreeGrafter"/>
</dbReference>
<evidence type="ECO:0000313" key="16">
    <source>
        <dbReference type="Proteomes" id="UP000472277"/>
    </source>
</evidence>
<dbReference type="FunFam" id="3.30.160.60:FF:000624">
    <property type="entry name" value="zinc finger protein 697"/>
    <property type="match status" value="1"/>
</dbReference>
<dbReference type="AlphaFoldDB" id="A0A673W0Q6"/>
<dbReference type="Proteomes" id="UP000472277">
    <property type="component" value="Chromosome 14"/>
</dbReference>
<evidence type="ECO:0000256" key="7">
    <source>
        <dbReference type="ARBA" id="ARBA00022833"/>
    </source>
</evidence>
<feature type="domain" description="C2H2-type" evidence="14">
    <location>
        <begin position="74"/>
        <end position="101"/>
    </location>
</feature>
<evidence type="ECO:0000259" key="14">
    <source>
        <dbReference type="PROSITE" id="PS50157"/>
    </source>
</evidence>
<feature type="domain" description="C2H2-type" evidence="14">
    <location>
        <begin position="15"/>
        <end position="42"/>
    </location>
</feature>
<feature type="compositionally biased region" description="Basic and acidic residues" evidence="13">
    <location>
        <begin position="467"/>
        <end position="479"/>
    </location>
</feature>
<feature type="compositionally biased region" description="Polar residues" evidence="13">
    <location>
        <begin position="480"/>
        <end position="491"/>
    </location>
</feature>
<dbReference type="FunFam" id="3.30.160.60:FF:001156">
    <property type="entry name" value="Zinc finger protein 407"/>
    <property type="match status" value="1"/>
</dbReference>
<protein>
    <submittedName>
        <fullName evidence="15">Zinc finger protein 665-like</fullName>
    </submittedName>
</protein>
<dbReference type="GeneTree" id="ENSGT01150000286918"/>
<evidence type="ECO:0000256" key="1">
    <source>
        <dbReference type="ARBA" id="ARBA00003767"/>
    </source>
</evidence>
<keyword evidence="5" id="KW-0677">Repeat</keyword>
<evidence type="ECO:0000256" key="6">
    <source>
        <dbReference type="ARBA" id="ARBA00022771"/>
    </source>
</evidence>
<dbReference type="PANTHER" id="PTHR24384">
    <property type="entry name" value="FINGER PUTATIVE TRANSCRIPTION FACTOR FAMILY-RELATED"/>
    <property type="match status" value="1"/>
</dbReference>
<feature type="region of interest" description="Disordered" evidence="13">
    <location>
        <begin position="323"/>
        <end position="349"/>
    </location>
</feature>
<feature type="domain" description="C2H2-type" evidence="14">
    <location>
        <begin position="208"/>
        <end position="235"/>
    </location>
</feature>
<comment type="similarity">
    <text evidence="3">Belongs to the krueppel C2H2-type zinc-finger protein family.</text>
</comment>
<feature type="domain" description="C2H2-type" evidence="14">
    <location>
        <begin position="556"/>
        <end position="583"/>
    </location>
</feature>
<feature type="domain" description="C2H2-type" evidence="14">
    <location>
        <begin position="357"/>
        <end position="384"/>
    </location>
</feature>
<evidence type="ECO:0000256" key="5">
    <source>
        <dbReference type="ARBA" id="ARBA00022737"/>
    </source>
</evidence>
<dbReference type="Pfam" id="PF00096">
    <property type="entry name" value="zf-C2H2"/>
    <property type="match status" value="11"/>
</dbReference>
<keyword evidence="4" id="KW-0479">Metal-binding</keyword>
<evidence type="ECO:0000256" key="10">
    <source>
        <dbReference type="ARBA" id="ARBA00023163"/>
    </source>
</evidence>
<keyword evidence="16" id="KW-1185">Reference proteome</keyword>
<keyword evidence="8" id="KW-0805">Transcription regulation</keyword>
<feature type="domain" description="C2H2-type" evidence="14">
    <location>
        <begin position="643"/>
        <end position="670"/>
    </location>
</feature>
<keyword evidence="7" id="KW-0862">Zinc</keyword>
<reference evidence="15" key="2">
    <citation type="submission" date="2025-09" db="UniProtKB">
        <authorList>
            <consortium name="Ensembl"/>
        </authorList>
    </citation>
    <scope>IDENTIFICATION</scope>
</reference>
<feature type="compositionally biased region" description="Basic and acidic residues" evidence="13">
    <location>
        <begin position="610"/>
        <end position="619"/>
    </location>
</feature>
<organism evidence="15 16">
    <name type="scientific">Salmo trutta</name>
    <name type="common">Brown trout</name>
    <dbReference type="NCBI Taxonomy" id="8032"/>
    <lineage>
        <taxon>Eukaryota</taxon>
        <taxon>Metazoa</taxon>
        <taxon>Chordata</taxon>
        <taxon>Craniata</taxon>
        <taxon>Vertebrata</taxon>
        <taxon>Euteleostomi</taxon>
        <taxon>Actinopterygii</taxon>
        <taxon>Neopterygii</taxon>
        <taxon>Teleostei</taxon>
        <taxon>Protacanthopterygii</taxon>
        <taxon>Salmoniformes</taxon>
        <taxon>Salmonidae</taxon>
        <taxon>Salmoninae</taxon>
        <taxon>Salmo</taxon>
    </lineage>
</organism>
<feature type="domain" description="C2H2-type" evidence="14">
    <location>
        <begin position="236"/>
        <end position="263"/>
    </location>
</feature>
<evidence type="ECO:0000256" key="9">
    <source>
        <dbReference type="ARBA" id="ARBA00023125"/>
    </source>
</evidence>
<keyword evidence="6 12" id="KW-0863">Zinc-finger</keyword>
<dbReference type="PANTHER" id="PTHR24384:SF218">
    <property type="entry name" value="ZINC FINGER PROTEIN 502"/>
    <property type="match status" value="1"/>
</dbReference>
<gene>
    <name evidence="15" type="primary">LOC115147678</name>
</gene>
<accession>A0A673W0Q6</accession>
<feature type="domain" description="C2H2-type" evidence="14">
    <location>
        <begin position="528"/>
        <end position="555"/>
    </location>
</feature>
<keyword evidence="10" id="KW-0804">Transcription</keyword>
<proteinExistence type="inferred from homology"/>